<dbReference type="GO" id="GO:0005524">
    <property type="term" value="F:ATP binding"/>
    <property type="evidence" value="ECO:0007669"/>
    <property type="project" value="UniProtKB-UniRule"/>
</dbReference>
<dbReference type="PANTHER" id="PTHR10763">
    <property type="entry name" value="CELL DIVISION CONTROL PROTEIN 6-RELATED"/>
    <property type="match status" value="1"/>
</dbReference>
<dbReference type="Pfam" id="PF13401">
    <property type="entry name" value="AAA_22"/>
    <property type="match status" value="1"/>
</dbReference>
<dbReference type="GO" id="GO:0006260">
    <property type="term" value="P:DNA replication"/>
    <property type="evidence" value="ECO:0007669"/>
    <property type="project" value="UniProtKB-UniRule"/>
</dbReference>
<dbReference type="HAMAP" id="MF_01407">
    <property type="entry name" value="ORC1_type_DNA_replic_protein"/>
    <property type="match status" value="1"/>
</dbReference>
<evidence type="ECO:0000259" key="6">
    <source>
        <dbReference type="SMART" id="SM00382"/>
    </source>
</evidence>
<dbReference type="InterPro" id="IPR055237">
    <property type="entry name" value="Cdc6_lid"/>
</dbReference>
<keyword evidence="2 5" id="KW-0235">DNA replication</keyword>
<dbReference type="InterPro" id="IPR049945">
    <property type="entry name" value="AAA_22"/>
</dbReference>
<organism evidence="9 10">
    <name type="scientific">Pyrobaculum aerophilum</name>
    <dbReference type="NCBI Taxonomy" id="13773"/>
    <lineage>
        <taxon>Archaea</taxon>
        <taxon>Thermoproteota</taxon>
        <taxon>Thermoprotei</taxon>
        <taxon>Thermoproteales</taxon>
        <taxon>Thermoproteaceae</taxon>
        <taxon>Pyrobaculum</taxon>
    </lineage>
</organism>
<dbReference type="OrthoDB" id="195574at2157"/>
<dbReference type="CDD" id="cd08768">
    <property type="entry name" value="Cdc6_C"/>
    <property type="match status" value="1"/>
</dbReference>
<feature type="domain" description="AAA+ ATPase" evidence="6">
    <location>
        <begin position="43"/>
        <end position="194"/>
    </location>
</feature>
<dbReference type="FunFam" id="3.40.50.300:FF:003245">
    <property type="entry name" value="ORC1-type DNA replication protein"/>
    <property type="match status" value="1"/>
</dbReference>
<dbReference type="InterPro" id="IPR014277">
    <property type="entry name" value="Orc1/Cdc6_arc"/>
</dbReference>
<accession>A0A371R1R2</accession>
<evidence type="ECO:0000313" key="11">
    <source>
        <dbReference type="Proteomes" id="UP000257123"/>
    </source>
</evidence>
<sequence>MAIVVDDSVFSPSYVPKRLPHREQQLQQLDILLGNWLRNPGHHYPRATLLGRPGTGKTVTLRKLWELYKDKTTARFVYINGFIYRNFTAIIGEIARSLNIPFPRRGLSRDEFLALLVEHLRERDLYMFLVLDDAFNLAPDILSTFIRLGQEADKLGAFRIALVIVGHNDAVLNNLDPSTRGIMGKYVIRFSPYTKDQIFDILLDRAKAGLAEGSYSEDILQMIADITGAQTPLDTNRGDARLAIDILYRSAYAAQQNGRKHIAPEDVRKSSKEVLFGISEEVLIGLPLHEKLFLLAIVRSLKISHTPYITFGDAEESYKIVCEEYGERPRVHSQLWSYLNDLREKGIVETRQNKRGEGVRGRTTLISIGTEPLDTLEAVITKLIREELR</sequence>
<evidence type="ECO:0000259" key="7">
    <source>
        <dbReference type="SMART" id="SM01074"/>
    </source>
</evidence>
<evidence type="ECO:0000313" key="9">
    <source>
        <dbReference type="EMBL" id="RFA97478.1"/>
    </source>
</evidence>
<dbReference type="GO" id="GO:0016887">
    <property type="term" value="F:ATP hydrolysis activity"/>
    <property type="evidence" value="ECO:0007669"/>
    <property type="project" value="InterPro"/>
</dbReference>
<dbReference type="InterPro" id="IPR036390">
    <property type="entry name" value="WH_DNA-bd_sf"/>
</dbReference>
<dbReference type="InterPro" id="IPR015163">
    <property type="entry name" value="Cdc6_C"/>
</dbReference>
<dbReference type="Pfam" id="PF22703">
    <property type="entry name" value="Cdc6_lid"/>
    <property type="match status" value="1"/>
</dbReference>
<feature type="domain" description="Cdc6 C-terminal" evidence="7">
    <location>
        <begin position="294"/>
        <end position="379"/>
    </location>
</feature>
<dbReference type="NCBIfam" id="TIGR02928">
    <property type="entry name" value="orc1/cdc6 family replication initiation protein"/>
    <property type="match status" value="1"/>
</dbReference>
<comment type="function">
    <text evidence="5">Involved in regulation of DNA replication.</text>
</comment>
<feature type="binding site" evidence="5">
    <location>
        <begin position="55"/>
        <end position="59"/>
    </location>
    <ligand>
        <name>ATP</name>
        <dbReference type="ChEBI" id="CHEBI:30616"/>
    </ligand>
</feature>
<keyword evidence="4 5" id="KW-0067">ATP-binding</keyword>
<dbReference type="Proteomes" id="UP000257123">
    <property type="component" value="Unassembled WGS sequence"/>
</dbReference>
<dbReference type="SMART" id="SM01074">
    <property type="entry name" value="Cdc6_C"/>
    <property type="match status" value="1"/>
</dbReference>
<evidence type="ECO:0000256" key="3">
    <source>
        <dbReference type="ARBA" id="ARBA00022741"/>
    </source>
</evidence>
<dbReference type="RefSeq" id="WP_116420632.1">
    <property type="nucleotide sequence ID" value="NZ_NMUE01000006.1"/>
</dbReference>
<protein>
    <recommendedName>
        <fullName evidence="5">ORC1-type DNA replication protein</fullName>
    </recommendedName>
</protein>
<evidence type="ECO:0000313" key="10">
    <source>
        <dbReference type="Proteomes" id="UP000256877"/>
    </source>
</evidence>
<comment type="similarity">
    <text evidence="1 5">Belongs to the CDC6/cdc18 family.</text>
</comment>
<dbReference type="Gene3D" id="3.40.50.300">
    <property type="entry name" value="P-loop containing nucleotide triphosphate hydrolases"/>
    <property type="match status" value="1"/>
</dbReference>
<feature type="binding site" evidence="5">
    <location>
        <position position="193"/>
    </location>
    <ligand>
        <name>ATP</name>
        <dbReference type="ChEBI" id="CHEBI:30616"/>
    </ligand>
</feature>
<dbReference type="InterPro" id="IPR027417">
    <property type="entry name" value="P-loop_NTPase"/>
</dbReference>
<dbReference type="Gene3D" id="1.10.10.10">
    <property type="entry name" value="Winged helix-like DNA-binding domain superfamily/Winged helix DNA-binding domain"/>
    <property type="match status" value="1"/>
</dbReference>
<dbReference type="GO" id="GO:0051301">
    <property type="term" value="P:cell division"/>
    <property type="evidence" value="ECO:0007669"/>
    <property type="project" value="UniProtKB-KW"/>
</dbReference>
<proteinExistence type="inferred from homology"/>
<dbReference type="Proteomes" id="UP000256877">
    <property type="component" value="Unassembled WGS sequence"/>
</dbReference>
<gene>
    <name evidence="8" type="ORF">CGL51_02930</name>
    <name evidence="9" type="ORF">CGL52_09115</name>
</gene>
<dbReference type="AlphaFoldDB" id="A0A371R1R2"/>
<evidence type="ECO:0000313" key="8">
    <source>
        <dbReference type="EMBL" id="RFA97417.1"/>
    </source>
</evidence>
<dbReference type="FunFam" id="1.10.10.10:FF:001232">
    <property type="entry name" value="ORC1-type DNA replication protein"/>
    <property type="match status" value="1"/>
</dbReference>
<dbReference type="FunFam" id="1.10.8.60:FF:000073">
    <property type="entry name" value="ORC1-type DNA replication protein"/>
    <property type="match status" value="1"/>
</dbReference>
<name>A0A371R1R2_9CREN</name>
<dbReference type="Gene3D" id="1.10.8.60">
    <property type="match status" value="1"/>
</dbReference>
<dbReference type="PANTHER" id="PTHR10763:SF31">
    <property type="entry name" value="ORC1-TYPE DNA REPLICATION PROTEIN 2"/>
    <property type="match status" value="1"/>
</dbReference>
<dbReference type="Pfam" id="PF09079">
    <property type="entry name" value="WHD_Cdc6"/>
    <property type="match status" value="1"/>
</dbReference>
<dbReference type="InterPro" id="IPR003593">
    <property type="entry name" value="AAA+_ATPase"/>
</dbReference>
<dbReference type="InterPro" id="IPR050311">
    <property type="entry name" value="ORC1/CDC6"/>
</dbReference>
<feature type="binding site" evidence="5">
    <location>
        <position position="205"/>
    </location>
    <ligand>
        <name>ATP</name>
        <dbReference type="ChEBI" id="CHEBI:30616"/>
    </ligand>
</feature>
<reference evidence="10 11" key="1">
    <citation type="submission" date="2017-07" db="EMBL/GenBank/DDBJ databases">
        <title>Draft genome sequence of aerobic hyperthermophilic archaea, Pyrobaculum aerophilum YKB31 and YKB32.</title>
        <authorList>
            <person name="Mochizuki T."/>
            <person name="Berliner A.J."/>
            <person name="Yoshida-Takashima Y."/>
            <person name="Takaki Y."/>
            <person name="Nunoura T."/>
            <person name="Takai K."/>
        </authorList>
    </citation>
    <scope>NUCLEOTIDE SEQUENCE [LARGE SCALE GENOMIC DNA]</scope>
    <source>
        <strain evidence="8 11">YKB31</strain>
        <strain evidence="9 10">YKB32</strain>
    </source>
</reference>
<dbReference type="InterPro" id="IPR036388">
    <property type="entry name" value="WH-like_DNA-bd_sf"/>
</dbReference>
<evidence type="ECO:0000256" key="4">
    <source>
        <dbReference type="ARBA" id="ARBA00022840"/>
    </source>
</evidence>
<comment type="caution">
    <text evidence="9">The sequence shown here is derived from an EMBL/GenBank/DDBJ whole genome shotgun (WGS) entry which is preliminary data.</text>
</comment>
<keyword evidence="9" id="KW-0131">Cell cycle</keyword>
<dbReference type="EMBL" id="NMUF01000026">
    <property type="protein sequence ID" value="RFA97478.1"/>
    <property type="molecule type" value="Genomic_DNA"/>
</dbReference>
<keyword evidence="3 5" id="KW-0547">Nucleotide-binding</keyword>
<keyword evidence="9" id="KW-0132">Cell division</keyword>
<dbReference type="SUPFAM" id="SSF52540">
    <property type="entry name" value="P-loop containing nucleoside triphosphate hydrolases"/>
    <property type="match status" value="1"/>
</dbReference>
<evidence type="ECO:0000256" key="2">
    <source>
        <dbReference type="ARBA" id="ARBA00022705"/>
    </source>
</evidence>
<evidence type="ECO:0000256" key="5">
    <source>
        <dbReference type="HAMAP-Rule" id="MF_01407"/>
    </source>
</evidence>
<dbReference type="EMBL" id="NMUE01000006">
    <property type="protein sequence ID" value="RFA97417.1"/>
    <property type="molecule type" value="Genomic_DNA"/>
</dbReference>
<evidence type="ECO:0000256" key="1">
    <source>
        <dbReference type="ARBA" id="ARBA00006184"/>
    </source>
</evidence>
<dbReference type="SMART" id="SM00382">
    <property type="entry name" value="AAA"/>
    <property type="match status" value="1"/>
</dbReference>
<dbReference type="SUPFAM" id="SSF46785">
    <property type="entry name" value="Winged helix' DNA-binding domain"/>
    <property type="match status" value="1"/>
</dbReference>